<sequence>MVLLTCPHILASGENYKLRIKRLYYLHVCGYLSQEHHELTTHCQQRNKLSVFTGQDASVFLCRACVGAMDAQLLQAQSQPPASETAGASELHQTPPEFPLPQLSPQL</sequence>
<dbReference type="Proteomes" id="UP001187315">
    <property type="component" value="Unassembled WGS sequence"/>
</dbReference>
<dbReference type="EMBL" id="JAVHJS010000007">
    <property type="protein sequence ID" value="KAK2852679.1"/>
    <property type="molecule type" value="Genomic_DNA"/>
</dbReference>
<evidence type="ECO:0000313" key="2">
    <source>
        <dbReference type="EMBL" id="KAK2852679.1"/>
    </source>
</evidence>
<name>A0AA88N678_TACVA</name>
<gene>
    <name evidence="2" type="ORF">Q7C36_007880</name>
</gene>
<proteinExistence type="predicted"/>
<dbReference type="AlphaFoldDB" id="A0AA88N678"/>
<accession>A0AA88N678</accession>
<keyword evidence="3" id="KW-1185">Reference proteome</keyword>
<evidence type="ECO:0000256" key="1">
    <source>
        <dbReference type="SAM" id="MobiDB-lite"/>
    </source>
</evidence>
<reference evidence="2" key="1">
    <citation type="submission" date="2023-08" db="EMBL/GenBank/DDBJ databases">
        <title>Pelteobagrus vachellii genome.</title>
        <authorList>
            <person name="Liu H."/>
        </authorList>
    </citation>
    <scope>NUCLEOTIDE SEQUENCE</scope>
    <source>
        <strain evidence="2">PRFRI_2022a</strain>
        <tissue evidence="2">Muscle</tissue>
    </source>
</reference>
<organism evidence="2 3">
    <name type="scientific">Tachysurus vachellii</name>
    <name type="common">Darkbarbel catfish</name>
    <name type="synonym">Pelteobagrus vachellii</name>
    <dbReference type="NCBI Taxonomy" id="175792"/>
    <lineage>
        <taxon>Eukaryota</taxon>
        <taxon>Metazoa</taxon>
        <taxon>Chordata</taxon>
        <taxon>Craniata</taxon>
        <taxon>Vertebrata</taxon>
        <taxon>Euteleostomi</taxon>
        <taxon>Actinopterygii</taxon>
        <taxon>Neopterygii</taxon>
        <taxon>Teleostei</taxon>
        <taxon>Ostariophysi</taxon>
        <taxon>Siluriformes</taxon>
        <taxon>Bagridae</taxon>
        <taxon>Tachysurus</taxon>
    </lineage>
</organism>
<evidence type="ECO:0000313" key="3">
    <source>
        <dbReference type="Proteomes" id="UP001187315"/>
    </source>
</evidence>
<feature type="region of interest" description="Disordered" evidence="1">
    <location>
        <begin position="76"/>
        <end position="107"/>
    </location>
</feature>
<comment type="caution">
    <text evidence="2">The sequence shown here is derived from an EMBL/GenBank/DDBJ whole genome shotgun (WGS) entry which is preliminary data.</text>
</comment>
<protein>
    <submittedName>
        <fullName evidence="2">Uncharacterized protein</fullName>
    </submittedName>
</protein>